<name>A0ABD5X542_9EURY</name>
<evidence type="ECO:0000313" key="1">
    <source>
        <dbReference type="EMBL" id="MFC7126082.1"/>
    </source>
</evidence>
<dbReference type="Proteomes" id="UP001596414">
    <property type="component" value="Unassembled WGS sequence"/>
</dbReference>
<dbReference type="RefSeq" id="WP_267638980.1">
    <property type="nucleotide sequence ID" value="NZ_JAODIY010000047.1"/>
</dbReference>
<reference evidence="1 2" key="1">
    <citation type="journal article" date="2014" name="Int. J. Syst. Evol. Microbiol.">
        <title>Complete genome sequence of Corynebacterium casei LMG S-19264T (=DSM 44701T), isolated from a smear-ripened cheese.</title>
        <authorList>
            <consortium name="US DOE Joint Genome Institute (JGI-PGF)"/>
            <person name="Walter F."/>
            <person name="Albersmeier A."/>
            <person name="Kalinowski J."/>
            <person name="Ruckert C."/>
        </authorList>
    </citation>
    <scope>NUCLEOTIDE SEQUENCE [LARGE SCALE GENOMIC DNA]</scope>
    <source>
        <strain evidence="1 2">CGMCC 4.7215</strain>
    </source>
</reference>
<gene>
    <name evidence="1" type="ORF">ACFQJ7_08535</name>
</gene>
<organism evidence="1 2">
    <name type="scientific">Halovenus rubra</name>
    <dbReference type="NCBI Taxonomy" id="869890"/>
    <lineage>
        <taxon>Archaea</taxon>
        <taxon>Methanobacteriati</taxon>
        <taxon>Methanobacteriota</taxon>
        <taxon>Stenosarchaea group</taxon>
        <taxon>Halobacteria</taxon>
        <taxon>Halobacteriales</taxon>
        <taxon>Haloarculaceae</taxon>
        <taxon>Halovenus</taxon>
    </lineage>
</organism>
<dbReference type="EMBL" id="JBHSZQ010000014">
    <property type="protein sequence ID" value="MFC7126082.1"/>
    <property type="molecule type" value="Genomic_DNA"/>
</dbReference>
<dbReference type="AlphaFoldDB" id="A0ABD5X542"/>
<accession>A0ABD5X542</accession>
<sequence>MHQNPLSEEELRRGLEGYKSETLDRDALTLDVDTFWGEEQKMLREFTEIFQQEGCIPERKHLKCLTKWKWPGLWANYANENTRNHLRTVTSEAFQMTAGDERPKPEDVRNQLEHLDDELTGVSAATGTVLLTFWRPDIYTVMDVRAISTLEFAGLWTGDSRATISEYPQYLEQCHSIVEDTKLSLRDTDRAIWYLGGEYSDGSSLH</sequence>
<proteinExistence type="predicted"/>
<evidence type="ECO:0000313" key="2">
    <source>
        <dbReference type="Proteomes" id="UP001596414"/>
    </source>
</evidence>
<protein>
    <submittedName>
        <fullName evidence="1">Uncharacterized protein</fullName>
    </submittedName>
</protein>
<comment type="caution">
    <text evidence="1">The sequence shown here is derived from an EMBL/GenBank/DDBJ whole genome shotgun (WGS) entry which is preliminary data.</text>
</comment>